<evidence type="ECO:0000313" key="5">
    <source>
        <dbReference type="Proteomes" id="UP000676601"/>
    </source>
</evidence>
<dbReference type="Pfam" id="PF00588">
    <property type="entry name" value="SpoU_methylase"/>
    <property type="match status" value="1"/>
</dbReference>
<dbReference type="RefSeq" id="WP_212985438.1">
    <property type="nucleotide sequence ID" value="NZ_BORU01000003.1"/>
</dbReference>
<keyword evidence="5" id="KW-1185">Reference proteome</keyword>
<dbReference type="InterPro" id="IPR029028">
    <property type="entry name" value="Alpha/beta_knot_MTases"/>
</dbReference>
<evidence type="ECO:0000256" key="2">
    <source>
        <dbReference type="ARBA" id="ARBA00022679"/>
    </source>
</evidence>
<proteinExistence type="predicted"/>
<dbReference type="InterPro" id="IPR001537">
    <property type="entry name" value="SpoU_MeTrfase"/>
</dbReference>
<name>A0ABQ4LKM8_9BACL</name>
<dbReference type="Gene3D" id="3.40.1280.10">
    <property type="match status" value="1"/>
</dbReference>
<dbReference type="Proteomes" id="UP000676601">
    <property type="component" value="Unassembled WGS sequence"/>
</dbReference>
<evidence type="ECO:0000256" key="1">
    <source>
        <dbReference type="ARBA" id="ARBA00022603"/>
    </source>
</evidence>
<dbReference type="PANTHER" id="PTHR43191:SF2">
    <property type="entry name" value="RRNA METHYLTRANSFERASE 3, MITOCHONDRIAL"/>
    <property type="match status" value="1"/>
</dbReference>
<dbReference type="PANTHER" id="PTHR43191">
    <property type="entry name" value="RRNA METHYLTRANSFERASE 3"/>
    <property type="match status" value="1"/>
</dbReference>
<evidence type="ECO:0000259" key="3">
    <source>
        <dbReference type="Pfam" id="PF00588"/>
    </source>
</evidence>
<sequence length="247" mass="27534">MTSMTNFSLKQYRKEQDYSYTLGAYATIEMIQARPEIVEVVYIHSAYRDRSVLEILCKQQHIPVVQQDKAFAKVDRKENCFVFGVFSKYSDRLASDKPHILLVHPGDMGNLGTIIRITAGLGFGNLGIVTPGADHFHPKTIRASMGALFRIQCCSFPSFESYRSQFGRHDLFSFMLRAATTLTPENCPVTELFTLVFGNEATGLDEEKFSHVGTGLKIAQTPDVDSLNLSVATGISAYLFASKNKLI</sequence>
<protein>
    <recommendedName>
        <fullName evidence="3">tRNA/rRNA methyltransferase SpoU type domain-containing protein</fullName>
    </recommendedName>
</protein>
<reference evidence="4 5" key="1">
    <citation type="submission" date="2021-03" db="EMBL/GenBank/DDBJ databases">
        <title>Antimicrobial resistance genes in bacteria isolated from Japanese honey, and their potential for conferring macrolide and lincosamide resistance in the American foulbrood pathogen Paenibacillus larvae.</title>
        <authorList>
            <person name="Okamoto M."/>
            <person name="Kumagai M."/>
            <person name="Kanamori H."/>
            <person name="Takamatsu D."/>
        </authorList>
    </citation>
    <scope>NUCLEOTIDE SEQUENCE [LARGE SCALE GENOMIC DNA]</scope>
    <source>
        <strain evidence="4 5">J21TS7</strain>
    </source>
</reference>
<gene>
    <name evidence="4" type="ORF">J21TS7_52680</name>
</gene>
<comment type="caution">
    <text evidence="4">The sequence shown here is derived from an EMBL/GenBank/DDBJ whole genome shotgun (WGS) entry which is preliminary data.</text>
</comment>
<dbReference type="InterPro" id="IPR051259">
    <property type="entry name" value="rRNA_Methyltransferase"/>
</dbReference>
<feature type="domain" description="tRNA/rRNA methyltransferase SpoU type" evidence="3">
    <location>
        <begin position="99"/>
        <end position="238"/>
    </location>
</feature>
<keyword evidence="2" id="KW-0808">Transferase</keyword>
<organism evidence="4 5">
    <name type="scientific">Paenibacillus cineris</name>
    <dbReference type="NCBI Taxonomy" id="237530"/>
    <lineage>
        <taxon>Bacteria</taxon>
        <taxon>Bacillati</taxon>
        <taxon>Bacillota</taxon>
        <taxon>Bacilli</taxon>
        <taxon>Bacillales</taxon>
        <taxon>Paenibacillaceae</taxon>
        <taxon>Paenibacillus</taxon>
    </lineage>
</organism>
<keyword evidence="1" id="KW-0489">Methyltransferase</keyword>
<dbReference type="InterPro" id="IPR029026">
    <property type="entry name" value="tRNA_m1G_MTases_N"/>
</dbReference>
<dbReference type="CDD" id="cd18082">
    <property type="entry name" value="SpoU-like_family"/>
    <property type="match status" value="1"/>
</dbReference>
<accession>A0ABQ4LKM8</accession>
<evidence type="ECO:0000313" key="4">
    <source>
        <dbReference type="EMBL" id="GIO56950.1"/>
    </source>
</evidence>
<dbReference type="SUPFAM" id="SSF75217">
    <property type="entry name" value="alpha/beta knot"/>
    <property type="match status" value="1"/>
</dbReference>
<dbReference type="EMBL" id="BORU01000003">
    <property type="protein sequence ID" value="GIO56950.1"/>
    <property type="molecule type" value="Genomic_DNA"/>
</dbReference>